<keyword evidence="4" id="KW-1185">Reference proteome</keyword>
<gene>
    <name evidence="2" type="primary">scpA</name>
    <name evidence="3" type="ORF">SAMN06269117_1185</name>
</gene>
<dbReference type="Proteomes" id="UP000317315">
    <property type="component" value="Unassembled WGS sequence"/>
</dbReference>
<keyword evidence="2" id="KW-0131">Cell cycle</keyword>
<sequence>MEIRVETPVFEGPLDLLVYLIKKRDLSIYDIPIAEITEEFLNYIYTMQELNIPLASEFLLMAATLARIKSEYLIPKEESEDPRRELVQIIEEYLKSKEAAKKLEKLEEEALRSFTHDPSDLIFQFQDRIKISNTVNDLKEAFKRVLEKEERKNKFKIGIRISSETFKVSDKIEEIKNEMKEKYLIPFTEFLRKSSCKAELITYFLAILELSRLGEITTFTDGEEIFISRLFPLNRSTKLLIAK</sequence>
<organism evidence="3 4">
    <name type="scientific">Balnearium lithotrophicum</name>
    <dbReference type="NCBI Taxonomy" id="223788"/>
    <lineage>
        <taxon>Bacteria</taxon>
        <taxon>Pseudomonadati</taxon>
        <taxon>Aquificota</taxon>
        <taxon>Aquificia</taxon>
        <taxon>Desulfurobacteriales</taxon>
        <taxon>Desulfurobacteriaceae</taxon>
        <taxon>Balnearium</taxon>
    </lineage>
</organism>
<dbReference type="PANTHER" id="PTHR33969">
    <property type="entry name" value="SEGREGATION AND CONDENSATION PROTEIN A"/>
    <property type="match status" value="1"/>
</dbReference>
<dbReference type="Gene3D" id="6.10.250.2410">
    <property type="match status" value="1"/>
</dbReference>
<keyword evidence="2" id="KW-0963">Cytoplasm</keyword>
<evidence type="ECO:0000256" key="2">
    <source>
        <dbReference type="HAMAP-Rule" id="MF_01805"/>
    </source>
</evidence>
<comment type="similarity">
    <text evidence="2">Belongs to the ScpA family.</text>
</comment>
<dbReference type="GO" id="GO:0051301">
    <property type="term" value="P:cell division"/>
    <property type="evidence" value="ECO:0007669"/>
    <property type="project" value="UniProtKB-KW"/>
</dbReference>
<accession>A0A521D841</accession>
<dbReference type="RefSeq" id="WP_142935863.1">
    <property type="nucleotide sequence ID" value="NZ_FXTM01000018.1"/>
</dbReference>
<dbReference type="Pfam" id="PF02616">
    <property type="entry name" value="SMC_ScpA"/>
    <property type="match status" value="1"/>
</dbReference>
<keyword evidence="2" id="KW-0132">Cell division</keyword>
<comment type="function">
    <text evidence="2">Participates in chromosomal partition during cell division. May act via the formation of a condensin-like complex containing Smc and ScpB that pull DNA away from mid-cell into both cell halves.</text>
</comment>
<evidence type="ECO:0000313" key="3">
    <source>
        <dbReference type="EMBL" id="SMO67859.1"/>
    </source>
</evidence>
<dbReference type="InterPro" id="IPR003768">
    <property type="entry name" value="ScpA"/>
</dbReference>
<reference evidence="3 4" key="1">
    <citation type="submission" date="2017-05" db="EMBL/GenBank/DDBJ databases">
        <authorList>
            <person name="Varghese N."/>
            <person name="Submissions S."/>
        </authorList>
    </citation>
    <scope>NUCLEOTIDE SEQUENCE [LARGE SCALE GENOMIC DNA]</scope>
    <source>
        <strain evidence="3 4">DSM 16304</strain>
    </source>
</reference>
<dbReference type="AlphaFoldDB" id="A0A521D841"/>
<evidence type="ECO:0000256" key="1">
    <source>
        <dbReference type="ARBA" id="ARBA00044777"/>
    </source>
</evidence>
<comment type="subunit">
    <text evidence="2">Component of a cohesin-like complex composed of ScpA, ScpB and the Smc homodimer, in which ScpA and ScpB bind to the head domain of Smc. The presence of the three proteins is required for the association of the complex with DNA.</text>
</comment>
<dbReference type="OrthoDB" id="9811016at2"/>
<keyword evidence="2" id="KW-0159">Chromosome partition</keyword>
<dbReference type="GO" id="GO:0007059">
    <property type="term" value="P:chromosome segregation"/>
    <property type="evidence" value="ECO:0007669"/>
    <property type="project" value="UniProtKB-UniRule"/>
</dbReference>
<dbReference type="GO" id="GO:0006260">
    <property type="term" value="P:DNA replication"/>
    <property type="evidence" value="ECO:0007669"/>
    <property type="project" value="UniProtKB-UniRule"/>
</dbReference>
<dbReference type="PANTHER" id="PTHR33969:SF2">
    <property type="entry name" value="SEGREGATION AND CONDENSATION PROTEIN A"/>
    <property type="match status" value="1"/>
</dbReference>
<dbReference type="EMBL" id="FXTM01000018">
    <property type="protein sequence ID" value="SMO67859.1"/>
    <property type="molecule type" value="Genomic_DNA"/>
</dbReference>
<protein>
    <recommendedName>
        <fullName evidence="1 2">Segregation and condensation protein A</fullName>
    </recommendedName>
</protein>
<comment type="subcellular location">
    <subcellularLocation>
        <location evidence="2">Cytoplasm</location>
    </subcellularLocation>
    <text evidence="2">Associated with two foci at the outer edges of the nucleoid region in young cells, and at four foci within both cell halves in older cells.</text>
</comment>
<dbReference type="HAMAP" id="MF_01805">
    <property type="entry name" value="ScpA"/>
    <property type="match status" value="1"/>
</dbReference>
<proteinExistence type="inferred from homology"/>
<dbReference type="GO" id="GO:0005737">
    <property type="term" value="C:cytoplasm"/>
    <property type="evidence" value="ECO:0007669"/>
    <property type="project" value="UniProtKB-SubCell"/>
</dbReference>
<name>A0A521D841_9BACT</name>
<evidence type="ECO:0000313" key="4">
    <source>
        <dbReference type="Proteomes" id="UP000317315"/>
    </source>
</evidence>